<feature type="transmembrane region" description="Helical" evidence="1">
    <location>
        <begin position="12"/>
        <end position="31"/>
    </location>
</feature>
<gene>
    <name evidence="2" type="ORF">Mucpa_6227</name>
</gene>
<dbReference type="InterPro" id="IPR002816">
    <property type="entry name" value="TraB/PrgY/GumN_fam"/>
</dbReference>
<evidence type="ECO:0000256" key="1">
    <source>
        <dbReference type="SAM" id="Phobius"/>
    </source>
</evidence>
<name>H1Y1E9_9SPHI</name>
<sequence length="1165" mass="132390">MLYQSQSAKPGNVIKFCLFIFFLALISIPAFSQNKSNYSLLWRISGKTLKQPSYLFGTMHVKDKRAFQFSDSVMLALQRCEAFALEVHPDTLLYDMFTAIDKDDSKRIREMLTDEQYKELAKRFEQKNGYPMGEINSLVIENLIDRKKPKPDDKNTFVDAYLLGIANTLGKNVNGLEKSKDQVNFFDDADKLKSRIEYYLDGKDTLAEDAEMDKLTNLYSKGYLDDIYKYLDENNAFDSVLIARNKVMLNSMLRIMATKAMFTAVGVAHLAGGDGLIALLRKNGYTVTCVNASFTGVSDQFKIDQSRFPWTTFTSKDDGYTMEVPGPPMIRDAHENSFKIVIYPDMVNELYYGAYVIPMPSNGKESNLQAVENGVKRYKASMQGKLIDEKIISVNNLPGVELVVKTQETTMRMEFVAKNNLLYCLYLGNRADALHQPDANRFFKSLRIFQRTEKPATPWINYKNPEGAFSVSLPVVPQLFNKEVPLAAGSDLGPYLLHIYSSADEKNKMEYLVRYNDLPTGMYMFGEQAAFESIFQSFKGAGGFIGKPVKIQKDGFEGRSVKLTFSNFNAEANIYIRGNRQYFLLRQSTVAGGKVMPKDDFFNSFKFTDYQDAPSFIYKPADESFSIDLLSKPKTKKDSIGNTTYLQNSITTLATNPASGAVYGVEYLKIAPYYRAENVDTLYKNVINKLLSYTDTLLKVDTVLFDGHKGREFITQTKNSAHKKRHRLFIDQQSMILLTGYMNSDEYFSAASNRFFNSYVKLKDAAPFDIKASKADRILGDLRSPDSTITKSAKGALNYYDFTDTELPSVYAALKRSYPDDTLYQGIRHKLINKLIKCHNDSTLNQLNVLYHATNTPDELKLAVLRVLPVIDKQKGYPLYFDNLTTTPFIKLQENYEAFLPLQDSLEYAAANFNRIMPLLKHPQYRQRVLSLAVNLLGDKNNAFADLIKSNYQELTSYNGQDIDSYLTDTATTAYNTSVYYYLQLMEKVPGHPDVDSFTAKIIKKGRAGSQLLNAVSARIANHLAVPPSVLNLLLDSIGTRYDVMAAYNKVNQLNKVPLKYRTPAEFGRVCMYNYVGENSDEEAYPDKVSFLGTVSYQGVSYYVYKFRQLLSDESRDIIGVYKHHKIGAAGLDFKKYNCFANWSSKKVNWQLQAQKMIAEWKKQK</sequence>
<protein>
    <submittedName>
        <fullName evidence="2">GumN family protein</fullName>
    </submittedName>
</protein>
<dbReference type="AlphaFoldDB" id="H1Y1E9"/>
<organism evidence="2 3">
    <name type="scientific">Mucilaginibacter paludis DSM 18603</name>
    <dbReference type="NCBI Taxonomy" id="714943"/>
    <lineage>
        <taxon>Bacteria</taxon>
        <taxon>Pseudomonadati</taxon>
        <taxon>Bacteroidota</taxon>
        <taxon>Sphingobacteriia</taxon>
        <taxon>Sphingobacteriales</taxon>
        <taxon>Sphingobacteriaceae</taxon>
        <taxon>Mucilaginibacter</taxon>
    </lineage>
</organism>
<proteinExistence type="predicted"/>
<keyword evidence="1" id="KW-0472">Membrane</keyword>
<dbReference type="eggNOG" id="COG3735">
    <property type="taxonomic scope" value="Bacteria"/>
</dbReference>
<dbReference type="PANTHER" id="PTHR40590">
    <property type="entry name" value="CYTOPLASMIC PROTEIN-RELATED"/>
    <property type="match status" value="1"/>
</dbReference>
<dbReference type="Pfam" id="PF01963">
    <property type="entry name" value="TraB_PrgY_gumN"/>
    <property type="match status" value="1"/>
</dbReference>
<dbReference type="InterPro" id="IPR047111">
    <property type="entry name" value="YbaP-like"/>
</dbReference>
<evidence type="ECO:0000313" key="3">
    <source>
        <dbReference type="Proteomes" id="UP000002774"/>
    </source>
</evidence>
<keyword evidence="1" id="KW-1133">Transmembrane helix</keyword>
<keyword evidence="3" id="KW-1185">Reference proteome</keyword>
<evidence type="ECO:0000313" key="2">
    <source>
        <dbReference type="EMBL" id="EHQ30283.1"/>
    </source>
</evidence>
<keyword evidence="1" id="KW-0812">Transmembrane</keyword>
<accession>H1Y1E9</accession>
<dbReference type="CDD" id="cd14789">
    <property type="entry name" value="Tiki"/>
    <property type="match status" value="1"/>
</dbReference>
<dbReference type="STRING" id="714943.Mucpa_6227"/>
<dbReference type="OrthoDB" id="9798714at2"/>
<dbReference type="EMBL" id="CM001403">
    <property type="protein sequence ID" value="EHQ30283.1"/>
    <property type="molecule type" value="Genomic_DNA"/>
</dbReference>
<dbReference type="RefSeq" id="WP_008511891.1">
    <property type="nucleotide sequence ID" value="NZ_CM001403.1"/>
</dbReference>
<dbReference type="HOGENOM" id="CLU_274261_0_0_10"/>
<reference evidence="2" key="1">
    <citation type="submission" date="2011-09" db="EMBL/GenBank/DDBJ databases">
        <title>The permanent draft genome of Mucilaginibacter paludis DSM 18603.</title>
        <authorList>
            <consortium name="US DOE Joint Genome Institute (JGI-PGF)"/>
            <person name="Lucas S."/>
            <person name="Han J."/>
            <person name="Lapidus A."/>
            <person name="Bruce D."/>
            <person name="Goodwin L."/>
            <person name="Pitluck S."/>
            <person name="Peters L."/>
            <person name="Kyrpides N."/>
            <person name="Mavromatis K."/>
            <person name="Ivanova N."/>
            <person name="Mikhailova N."/>
            <person name="Held B."/>
            <person name="Detter J.C."/>
            <person name="Tapia R."/>
            <person name="Han C."/>
            <person name="Land M."/>
            <person name="Hauser L."/>
            <person name="Markowitz V."/>
            <person name="Cheng J.-F."/>
            <person name="Hugenholtz P."/>
            <person name="Woyke T."/>
            <person name="Wu D."/>
            <person name="Tindall B."/>
            <person name="Brambilla E."/>
            <person name="Klenk H.-P."/>
            <person name="Eisen J.A."/>
        </authorList>
    </citation>
    <scope>NUCLEOTIDE SEQUENCE [LARGE SCALE GENOMIC DNA]</scope>
    <source>
        <strain evidence="2">DSM 18603</strain>
    </source>
</reference>
<dbReference type="PANTHER" id="PTHR40590:SF1">
    <property type="entry name" value="CYTOPLASMIC PROTEIN"/>
    <property type="match status" value="1"/>
</dbReference>
<dbReference type="Proteomes" id="UP000002774">
    <property type="component" value="Chromosome"/>
</dbReference>